<organism evidence="1 2">
    <name type="scientific">Mycena alexandri</name>
    <dbReference type="NCBI Taxonomy" id="1745969"/>
    <lineage>
        <taxon>Eukaryota</taxon>
        <taxon>Fungi</taxon>
        <taxon>Dikarya</taxon>
        <taxon>Basidiomycota</taxon>
        <taxon>Agaricomycotina</taxon>
        <taxon>Agaricomycetes</taxon>
        <taxon>Agaricomycetidae</taxon>
        <taxon>Agaricales</taxon>
        <taxon>Marasmiineae</taxon>
        <taxon>Mycenaceae</taxon>
        <taxon>Mycena</taxon>
    </lineage>
</organism>
<proteinExistence type="predicted"/>
<evidence type="ECO:0000313" key="2">
    <source>
        <dbReference type="Proteomes" id="UP001218188"/>
    </source>
</evidence>
<keyword evidence="2" id="KW-1185">Reference proteome</keyword>
<reference evidence="1" key="1">
    <citation type="submission" date="2023-03" db="EMBL/GenBank/DDBJ databases">
        <title>Massive genome expansion in bonnet fungi (Mycena s.s.) driven by repeated elements and novel gene families across ecological guilds.</title>
        <authorList>
            <consortium name="Lawrence Berkeley National Laboratory"/>
            <person name="Harder C.B."/>
            <person name="Miyauchi S."/>
            <person name="Viragh M."/>
            <person name="Kuo A."/>
            <person name="Thoen E."/>
            <person name="Andreopoulos B."/>
            <person name="Lu D."/>
            <person name="Skrede I."/>
            <person name="Drula E."/>
            <person name="Henrissat B."/>
            <person name="Morin E."/>
            <person name="Kohler A."/>
            <person name="Barry K."/>
            <person name="LaButti K."/>
            <person name="Morin E."/>
            <person name="Salamov A."/>
            <person name="Lipzen A."/>
            <person name="Mereny Z."/>
            <person name="Hegedus B."/>
            <person name="Baldrian P."/>
            <person name="Stursova M."/>
            <person name="Weitz H."/>
            <person name="Taylor A."/>
            <person name="Grigoriev I.V."/>
            <person name="Nagy L.G."/>
            <person name="Martin F."/>
            <person name="Kauserud H."/>
        </authorList>
    </citation>
    <scope>NUCLEOTIDE SEQUENCE</scope>
    <source>
        <strain evidence="1">CBHHK200</strain>
    </source>
</reference>
<accession>A0AAD6S1J1</accession>
<comment type="caution">
    <text evidence="1">The sequence shown here is derived from an EMBL/GenBank/DDBJ whole genome shotgun (WGS) entry which is preliminary data.</text>
</comment>
<sequence>MAEVVDNVFIFIEEGHIAGIALSRQEESGTVMPNTHCLIEIDSELRGLGLKAEAAISPGVGEKAGGKRKIGSRLSAGLHTAKEAYAPIEPERAKDTSDAMNKNVSTNLPTRWIICGPLRE</sequence>
<name>A0AAD6S1J1_9AGAR</name>
<dbReference type="EMBL" id="JARJCM010000299">
    <property type="protein sequence ID" value="KAJ7019303.1"/>
    <property type="molecule type" value="Genomic_DNA"/>
</dbReference>
<evidence type="ECO:0000313" key="1">
    <source>
        <dbReference type="EMBL" id="KAJ7019303.1"/>
    </source>
</evidence>
<protein>
    <submittedName>
        <fullName evidence="1">Uncharacterized protein</fullName>
    </submittedName>
</protein>
<gene>
    <name evidence="1" type="ORF">C8F04DRAFT_1197852</name>
</gene>
<dbReference type="AlphaFoldDB" id="A0AAD6S1J1"/>
<dbReference type="Proteomes" id="UP001218188">
    <property type="component" value="Unassembled WGS sequence"/>
</dbReference>